<dbReference type="AlphaFoldDB" id="A0A177GC58"/>
<proteinExistence type="predicted"/>
<keyword evidence="1" id="KW-0732">Signal</keyword>
<accession>A0A177GC58</accession>
<dbReference type="Proteomes" id="UP000077349">
    <property type="component" value="Unassembled WGS sequence"/>
</dbReference>
<name>A0A177GC58_9PROT</name>
<reference evidence="2 3" key="1">
    <citation type="submission" date="2016-03" db="EMBL/GenBank/DDBJ databases">
        <title>Draft genome sequence of Acetobacter malorum CECT 7742, a strain isolated from strawberry vinegar.</title>
        <authorList>
            <person name="Sainz F."/>
            <person name="Mas A."/>
            <person name="Torija M.J."/>
        </authorList>
    </citation>
    <scope>NUCLEOTIDE SEQUENCE [LARGE SCALE GENOMIC DNA]</scope>
    <source>
        <strain evidence="2 3">CECT 7742</strain>
    </source>
</reference>
<dbReference type="EMBL" id="LVHD01000010">
    <property type="protein sequence ID" value="OAG77859.1"/>
    <property type="molecule type" value="Genomic_DNA"/>
</dbReference>
<evidence type="ECO:0000256" key="1">
    <source>
        <dbReference type="SAM" id="SignalP"/>
    </source>
</evidence>
<organism evidence="2 3">
    <name type="scientific">Acetobacter malorum</name>
    <dbReference type="NCBI Taxonomy" id="178901"/>
    <lineage>
        <taxon>Bacteria</taxon>
        <taxon>Pseudomonadati</taxon>
        <taxon>Pseudomonadota</taxon>
        <taxon>Alphaproteobacteria</taxon>
        <taxon>Acetobacterales</taxon>
        <taxon>Acetobacteraceae</taxon>
        <taxon>Acetobacter</taxon>
    </lineage>
</organism>
<protein>
    <submittedName>
        <fullName evidence="2">Uncharacterized protein</fullName>
    </submittedName>
</protein>
<feature type="chain" id="PRO_5008061799" evidence="1">
    <location>
        <begin position="25"/>
        <end position="74"/>
    </location>
</feature>
<gene>
    <name evidence="2" type="ORF">Amal_00828</name>
</gene>
<feature type="signal peptide" evidence="1">
    <location>
        <begin position="1"/>
        <end position="24"/>
    </location>
</feature>
<sequence>MKPIFASALIPLGLAIALPLHAQAAKPTTQAPTTQAHYETSVFAGQWAIMAMDPITVATNKASGPGRAPACHAA</sequence>
<comment type="caution">
    <text evidence="2">The sequence shown here is derived from an EMBL/GenBank/DDBJ whole genome shotgun (WGS) entry which is preliminary data.</text>
</comment>
<evidence type="ECO:0000313" key="2">
    <source>
        <dbReference type="EMBL" id="OAG77859.1"/>
    </source>
</evidence>
<evidence type="ECO:0000313" key="3">
    <source>
        <dbReference type="Proteomes" id="UP000077349"/>
    </source>
</evidence>